<dbReference type="InterPro" id="IPR036625">
    <property type="entry name" value="E3-bd_dom_sf"/>
</dbReference>
<accession>Q49072</accession>
<dbReference type="PROSITE" id="PS51826">
    <property type="entry name" value="PSBD"/>
    <property type="match status" value="1"/>
</dbReference>
<dbReference type="EMBL" id="Z33287">
    <property type="protein sequence ID" value="CAA83824.1"/>
    <property type="molecule type" value="Genomic_DNA"/>
</dbReference>
<keyword evidence="3" id="KW-0808">Transferase</keyword>
<dbReference type="PIR" id="S77777">
    <property type="entry name" value="S77777"/>
</dbReference>
<protein>
    <submittedName>
        <fullName evidence="3">Lipoamide acyltransferase (E2)</fullName>
    </submittedName>
</protein>
<name>Q49072_MYCCA</name>
<sequence length="40" mass="4407">LSNVTGTGKNGRILKSDVLNAINQQKQPKVNEWVKLSISK</sequence>
<dbReference type="Gene3D" id="4.10.320.10">
    <property type="entry name" value="E3-binding domain"/>
    <property type="match status" value="1"/>
</dbReference>
<reference evidence="3" key="1">
    <citation type="journal article" date="1995" name="Mol. Microbiol.">
        <title>Exploring the Mycoplasma capricolum genome: a minimal cell reveals its physiology.</title>
        <authorList>
            <person name="Bork P."/>
            <person name="Ouzounis C."/>
            <person name="Casari G."/>
            <person name="Schneider R."/>
            <person name="Sander C."/>
            <person name="Dolan M."/>
            <person name="Gilbert W."/>
            <person name="Gillevet P.M."/>
        </authorList>
    </citation>
    <scope>NUCLEOTIDE SEQUENCE</scope>
    <source>
        <strain evidence="3">ATCC 27343</strain>
    </source>
</reference>
<evidence type="ECO:0000259" key="2">
    <source>
        <dbReference type="PROSITE" id="PS51826"/>
    </source>
</evidence>
<evidence type="ECO:0000256" key="1">
    <source>
        <dbReference type="ARBA" id="ARBA00007317"/>
    </source>
</evidence>
<dbReference type="SUPFAM" id="SSF47005">
    <property type="entry name" value="Peripheral subunit-binding domain of 2-oxo acid dehydrogenase complex"/>
    <property type="match status" value="1"/>
</dbReference>
<dbReference type="AlphaFoldDB" id="Q49072"/>
<evidence type="ECO:0000313" key="3">
    <source>
        <dbReference type="EMBL" id="CAA83824.1"/>
    </source>
</evidence>
<feature type="non-terminal residue" evidence="3">
    <location>
        <position position="1"/>
    </location>
</feature>
<dbReference type="InterPro" id="IPR004167">
    <property type="entry name" value="PSBD"/>
</dbReference>
<feature type="domain" description="Peripheral subunit-binding (PSBD)" evidence="2">
    <location>
        <begin position="1"/>
        <end position="22"/>
    </location>
</feature>
<organism evidence="3">
    <name type="scientific">Mycoplasma capricolum</name>
    <dbReference type="NCBI Taxonomy" id="2095"/>
    <lineage>
        <taxon>Bacteria</taxon>
        <taxon>Bacillati</taxon>
        <taxon>Mycoplasmatota</taxon>
        <taxon>Mollicutes</taxon>
        <taxon>Mycoplasmataceae</taxon>
        <taxon>Mycoplasma</taxon>
    </lineage>
</organism>
<proteinExistence type="inferred from homology"/>
<keyword evidence="3" id="KW-0012">Acyltransferase</keyword>
<dbReference type="Pfam" id="PF02817">
    <property type="entry name" value="E3_binding"/>
    <property type="match status" value="1"/>
</dbReference>
<dbReference type="GO" id="GO:0016746">
    <property type="term" value="F:acyltransferase activity"/>
    <property type="evidence" value="ECO:0007669"/>
    <property type="project" value="UniProtKB-KW"/>
</dbReference>
<comment type="similarity">
    <text evidence="1">Belongs to the 2-oxoacid dehydrogenase family.</text>
</comment>